<feature type="non-terminal residue" evidence="2">
    <location>
        <position position="1"/>
    </location>
</feature>
<feature type="domain" description="Pyridoxine 5'-phosphate oxidase dimerisation C-terminal" evidence="1">
    <location>
        <begin position="1"/>
        <end position="56"/>
    </location>
</feature>
<proteinExistence type="predicted"/>
<dbReference type="EMBL" id="CAJOBA010007454">
    <property type="protein sequence ID" value="CAF3802707.1"/>
    <property type="molecule type" value="Genomic_DNA"/>
</dbReference>
<evidence type="ECO:0000259" key="1">
    <source>
        <dbReference type="Pfam" id="PF10590"/>
    </source>
</evidence>
<protein>
    <recommendedName>
        <fullName evidence="1">Pyridoxine 5'-phosphate oxidase dimerisation C-terminal domain-containing protein</fullName>
    </recommendedName>
</protein>
<dbReference type="AlphaFoldDB" id="A0A8S2DU50"/>
<accession>A0A8S2DU50</accession>
<reference evidence="2" key="1">
    <citation type="submission" date="2021-02" db="EMBL/GenBank/DDBJ databases">
        <authorList>
            <person name="Nowell W R."/>
        </authorList>
    </citation>
    <scope>NUCLEOTIDE SEQUENCE</scope>
</reference>
<dbReference type="SUPFAM" id="SSF50475">
    <property type="entry name" value="FMN-binding split barrel"/>
    <property type="match status" value="1"/>
</dbReference>
<evidence type="ECO:0000313" key="2">
    <source>
        <dbReference type="EMBL" id="CAF1034402.1"/>
    </source>
</evidence>
<dbReference type="Proteomes" id="UP000682733">
    <property type="component" value="Unassembled WGS sequence"/>
</dbReference>
<comment type="caution">
    <text evidence="2">The sequence shown here is derived from an EMBL/GenBank/DDBJ whole genome shotgun (WGS) entry which is preliminary data.</text>
</comment>
<dbReference type="InterPro" id="IPR019576">
    <property type="entry name" value="Pyridoxamine_oxidase_dimer_C"/>
</dbReference>
<dbReference type="Pfam" id="PF10590">
    <property type="entry name" value="PNP_phzG_C"/>
    <property type="match status" value="1"/>
</dbReference>
<organism evidence="2 4">
    <name type="scientific">Didymodactylos carnosus</name>
    <dbReference type="NCBI Taxonomy" id="1234261"/>
    <lineage>
        <taxon>Eukaryota</taxon>
        <taxon>Metazoa</taxon>
        <taxon>Spiralia</taxon>
        <taxon>Gnathifera</taxon>
        <taxon>Rotifera</taxon>
        <taxon>Eurotatoria</taxon>
        <taxon>Bdelloidea</taxon>
        <taxon>Philodinida</taxon>
        <taxon>Philodinidae</taxon>
        <taxon>Didymodactylos</taxon>
    </lineage>
</organism>
<evidence type="ECO:0000313" key="4">
    <source>
        <dbReference type="Proteomes" id="UP000677228"/>
    </source>
</evidence>
<dbReference type="Gene3D" id="2.30.110.10">
    <property type="entry name" value="Electron Transport, Fmn-binding Protein, Chain A"/>
    <property type="match status" value="1"/>
</dbReference>
<dbReference type="EMBL" id="CAJNOK010007442">
    <property type="protein sequence ID" value="CAF1034402.1"/>
    <property type="molecule type" value="Genomic_DNA"/>
</dbReference>
<dbReference type="Proteomes" id="UP000677228">
    <property type="component" value="Unassembled WGS sequence"/>
</dbReference>
<evidence type="ECO:0000313" key="3">
    <source>
        <dbReference type="EMBL" id="CAF3802707.1"/>
    </source>
</evidence>
<name>A0A8S2DU50_9BILA</name>
<dbReference type="InterPro" id="IPR012349">
    <property type="entry name" value="Split_barrel_FMN-bd"/>
</dbReference>
<gene>
    <name evidence="2" type="ORF">OVA965_LOCUS16156</name>
    <name evidence="3" type="ORF">TMI583_LOCUS16166</name>
</gene>
<sequence>GGWLLIPHTFEFYQGQSNRLSDRIQFRRLSNDDQNKIDPHVTHRGLNGWVYERLAP</sequence>